<accession>A0A922L6X6</accession>
<dbReference type="EMBL" id="ASGP02000002">
    <property type="protein sequence ID" value="KAH9522611.1"/>
    <property type="molecule type" value="Genomic_DNA"/>
</dbReference>
<reference evidence="2" key="1">
    <citation type="submission" date="2013-05" db="EMBL/GenBank/DDBJ databases">
        <authorList>
            <person name="Yim A.K.Y."/>
            <person name="Chan T.F."/>
            <person name="Ji K.M."/>
            <person name="Liu X.Y."/>
            <person name="Zhou J.W."/>
            <person name="Li R.Q."/>
            <person name="Yang K.Y."/>
            <person name="Li J."/>
            <person name="Li M."/>
            <person name="Law P.T.W."/>
            <person name="Wu Y.L."/>
            <person name="Cai Z.L."/>
            <person name="Qin H."/>
            <person name="Bao Y."/>
            <person name="Leung R.K.K."/>
            <person name="Ng P.K.S."/>
            <person name="Zou J."/>
            <person name="Zhong X.J."/>
            <person name="Ran P.X."/>
            <person name="Zhong N.S."/>
            <person name="Liu Z.G."/>
            <person name="Tsui S.K.W."/>
        </authorList>
    </citation>
    <scope>NUCLEOTIDE SEQUENCE</scope>
    <source>
        <strain evidence="2">Derf</strain>
        <tissue evidence="2">Whole organism</tissue>
    </source>
</reference>
<feature type="transmembrane region" description="Helical" evidence="1">
    <location>
        <begin position="12"/>
        <end position="37"/>
    </location>
</feature>
<evidence type="ECO:0000313" key="2">
    <source>
        <dbReference type="EMBL" id="KAH9522611.1"/>
    </source>
</evidence>
<evidence type="ECO:0000313" key="3">
    <source>
        <dbReference type="Proteomes" id="UP000790347"/>
    </source>
</evidence>
<organism evidence="2 3">
    <name type="scientific">Dermatophagoides farinae</name>
    <name type="common">American house dust mite</name>
    <dbReference type="NCBI Taxonomy" id="6954"/>
    <lineage>
        <taxon>Eukaryota</taxon>
        <taxon>Metazoa</taxon>
        <taxon>Ecdysozoa</taxon>
        <taxon>Arthropoda</taxon>
        <taxon>Chelicerata</taxon>
        <taxon>Arachnida</taxon>
        <taxon>Acari</taxon>
        <taxon>Acariformes</taxon>
        <taxon>Sarcoptiformes</taxon>
        <taxon>Astigmata</taxon>
        <taxon>Psoroptidia</taxon>
        <taxon>Analgoidea</taxon>
        <taxon>Pyroglyphidae</taxon>
        <taxon>Dermatophagoidinae</taxon>
        <taxon>Dermatophagoides</taxon>
    </lineage>
</organism>
<evidence type="ECO:0000256" key="1">
    <source>
        <dbReference type="SAM" id="Phobius"/>
    </source>
</evidence>
<protein>
    <submittedName>
        <fullName evidence="2">Uncharacterized protein</fullName>
    </submittedName>
</protein>
<reference evidence="2" key="2">
    <citation type="journal article" date="2022" name="Res Sq">
        <title>Comparative Genomics Reveals Insights into the Divergent Evolution of Astigmatic Mites and Household Pest Adaptations.</title>
        <authorList>
            <person name="Xiong Q."/>
            <person name="Wan A.T.-Y."/>
            <person name="Liu X.-Y."/>
            <person name="Fung C.S.-H."/>
            <person name="Xiao X."/>
            <person name="Malainual N."/>
            <person name="Hou J."/>
            <person name="Wang L."/>
            <person name="Wang M."/>
            <person name="Yang K."/>
            <person name="Cui Y."/>
            <person name="Leung E."/>
            <person name="Nong W."/>
            <person name="Shin S.-K."/>
            <person name="Au S."/>
            <person name="Jeong K.Y."/>
            <person name="Chew F.T."/>
            <person name="Hui J."/>
            <person name="Leung T.F."/>
            <person name="Tungtrongchitr A."/>
            <person name="Zhong N."/>
            <person name="Liu Z."/>
            <person name="Tsui S."/>
        </authorList>
    </citation>
    <scope>NUCLEOTIDE SEQUENCE</scope>
    <source>
        <strain evidence="2">Derf</strain>
        <tissue evidence="2">Whole organism</tissue>
    </source>
</reference>
<proteinExistence type="predicted"/>
<dbReference type="AlphaFoldDB" id="A0A922L6X6"/>
<sequence>MSIYKSNGRKSGYHMTFIWTSNGIIMAIMIGTISASLSSTSQLSSPSPSLSSLQSPSSDMDELPRSLYRNSNYRLRLLPSTTNSLFNIPNRQQQSSLFDDQFFYKIRDRLFMLQPIMLFHNGVMDDSNGNGYVSRKRSCLINAGLSNNCDFRDFISASNARRIWESQASPGKRSSNSLSTYHSYQVPPINRLSYYSSSYPSSYDSSSYKSWLLEQQQQQQQKPSIIDDESMIKNIDIPHQITSSSINDNNGNRAKQPMALAANQRLLIKRMECLSGLPGGDCENSFLGGESLGQDFLRPGGRNPGR</sequence>
<keyword evidence="1" id="KW-0472">Membrane</keyword>
<gene>
    <name evidence="2" type="ORF">DERF_006177</name>
</gene>
<keyword evidence="3" id="KW-1185">Reference proteome</keyword>
<comment type="caution">
    <text evidence="2">The sequence shown here is derived from an EMBL/GenBank/DDBJ whole genome shotgun (WGS) entry which is preliminary data.</text>
</comment>
<keyword evidence="1" id="KW-1133">Transmembrane helix</keyword>
<dbReference type="Proteomes" id="UP000790347">
    <property type="component" value="Unassembled WGS sequence"/>
</dbReference>
<keyword evidence="1" id="KW-0812">Transmembrane</keyword>
<name>A0A922L6X6_DERFA</name>